<dbReference type="AlphaFoldDB" id="A0A177TKD7"/>
<dbReference type="EMBL" id="LWDF02000063">
    <property type="protein sequence ID" value="KAE8258614.1"/>
    <property type="molecule type" value="Genomic_DNA"/>
</dbReference>
<dbReference type="GO" id="GO:0005829">
    <property type="term" value="C:cytosol"/>
    <property type="evidence" value="ECO:0007669"/>
    <property type="project" value="TreeGrafter"/>
</dbReference>
<dbReference type="GO" id="GO:0006513">
    <property type="term" value="P:protein monoubiquitination"/>
    <property type="evidence" value="ECO:0007669"/>
    <property type="project" value="TreeGrafter"/>
</dbReference>
<evidence type="ECO:0000313" key="1">
    <source>
        <dbReference type="EMBL" id="KAE8258614.1"/>
    </source>
</evidence>
<comment type="caution">
    <text evidence="1">The sequence shown here is derived from an EMBL/GenBank/DDBJ whole genome shotgun (WGS) entry which is preliminary data.</text>
</comment>
<organism evidence="1 2">
    <name type="scientific">Tilletia indica</name>
    <dbReference type="NCBI Taxonomy" id="43049"/>
    <lineage>
        <taxon>Eukaryota</taxon>
        <taxon>Fungi</taxon>
        <taxon>Dikarya</taxon>
        <taxon>Basidiomycota</taxon>
        <taxon>Ustilaginomycotina</taxon>
        <taxon>Exobasidiomycetes</taxon>
        <taxon>Tilletiales</taxon>
        <taxon>Tilletiaceae</taxon>
        <taxon>Tilletia</taxon>
    </lineage>
</organism>
<reference evidence="1" key="1">
    <citation type="submission" date="2016-04" db="EMBL/GenBank/DDBJ databases">
        <authorList>
            <person name="Nguyen H.D."/>
            <person name="Samba Siva P."/>
            <person name="Cullis J."/>
            <person name="Levesque C.A."/>
            <person name="Hambleton S."/>
        </authorList>
    </citation>
    <scope>NUCLEOTIDE SEQUENCE</scope>
    <source>
        <strain evidence="1">DAOMC 236416</strain>
    </source>
</reference>
<dbReference type="GO" id="GO:0043161">
    <property type="term" value="P:proteasome-mediated ubiquitin-dependent protein catabolic process"/>
    <property type="evidence" value="ECO:0007669"/>
    <property type="project" value="TreeGrafter"/>
</dbReference>
<name>A0A177TKD7_9BASI</name>
<dbReference type="GO" id="GO:0000209">
    <property type="term" value="P:protein polyubiquitination"/>
    <property type="evidence" value="ECO:0007669"/>
    <property type="project" value="TreeGrafter"/>
</dbReference>
<dbReference type="Proteomes" id="UP000077521">
    <property type="component" value="Unassembled WGS sequence"/>
</dbReference>
<dbReference type="PANTHER" id="PTHR31531">
    <property type="entry name" value="E3 UBIQUITIN-PROTEIN LIGASE E3D FAMILY MEMBER"/>
    <property type="match status" value="1"/>
</dbReference>
<dbReference type="GO" id="GO:0030332">
    <property type="term" value="F:cyclin binding"/>
    <property type="evidence" value="ECO:0007669"/>
    <property type="project" value="TreeGrafter"/>
</dbReference>
<dbReference type="PANTHER" id="PTHR31531:SF2">
    <property type="entry name" value="E3 UBIQUITIN-PROTEIN LIGASE E3D"/>
    <property type="match status" value="1"/>
</dbReference>
<dbReference type="GO" id="GO:0051865">
    <property type="term" value="P:protein autoubiquitination"/>
    <property type="evidence" value="ECO:0007669"/>
    <property type="project" value="TreeGrafter"/>
</dbReference>
<dbReference type="GO" id="GO:0061630">
    <property type="term" value="F:ubiquitin protein ligase activity"/>
    <property type="evidence" value="ECO:0007669"/>
    <property type="project" value="TreeGrafter"/>
</dbReference>
<dbReference type="GO" id="GO:0031624">
    <property type="term" value="F:ubiquitin conjugating enzyme binding"/>
    <property type="evidence" value="ECO:0007669"/>
    <property type="project" value="TreeGrafter"/>
</dbReference>
<evidence type="ECO:0000313" key="2">
    <source>
        <dbReference type="Proteomes" id="UP000077521"/>
    </source>
</evidence>
<gene>
    <name evidence="1" type="ORF">A4X13_0g1577</name>
</gene>
<accession>A0A177TKD7</accession>
<dbReference type="InterPro" id="IPR019193">
    <property type="entry name" value="UBQ-conj_enz_E2-bd_prot"/>
</dbReference>
<sequence>MAEAKATNIMGNSTYIISNNDTTSLQIRTITSEHSPDFNIFRLPEPAVAAQSGEVHAEVDHGSIKLQMCPSTNANNQGSPGTLPLSHNLLTAIQCEGLICDGCMSPLARWPPSVTYRALPSDHWEELVEAWMCHSNQRLHESIAKGRDAVQRSGAGDERDEVWVGDFHVAVSRSKVTGASVPIDSKIPFHHSGDRRTVVCTHCGYGVGHEVLDGNKVLAADSAIRFFKYAVRPISGILQLPSSLSVVIANQMINLADMYGSRHFELVAEGEEAVICQLWLFAPQCRMVLSPDEPWRGLSWRRSAETSSSSESTVFAAAKIFYRPLTTTNMSIPLPRSERLELPGQVCLRLMERLQLSTGTYPPSRRAFGPWTVGWLEV</sequence>
<protein>
    <submittedName>
        <fullName evidence="1">Uncharacterized protein</fullName>
    </submittedName>
</protein>
<proteinExistence type="predicted"/>
<dbReference type="GO" id="GO:0005634">
    <property type="term" value="C:nucleus"/>
    <property type="evidence" value="ECO:0007669"/>
    <property type="project" value="TreeGrafter"/>
</dbReference>
<reference evidence="1" key="2">
    <citation type="journal article" date="2019" name="IMA Fungus">
        <title>Genome sequencing and comparison of five Tilletia species to identify candidate genes for the detection of regulated species infecting wheat.</title>
        <authorList>
            <person name="Nguyen H.D.T."/>
            <person name="Sultana T."/>
            <person name="Kesanakurti P."/>
            <person name="Hambleton S."/>
        </authorList>
    </citation>
    <scope>NUCLEOTIDE SEQUENCE</scope>
    <source>
        <strain evidence="1">DAOMC 236416</strain>
    </source>
</reference>
<dbReference type="Pfam" id="PF09814">
    <property type="entry name" value="HECT_2"/>
    <property type="match status" value="1"/>
</dbReference>
<dbReference type="GO" id="GO:0000151">
    <property type="term" value="C:ubiquitin ligase complex"/>
    <property type="evidence" value="ECO:0007669"/>
    <property type="project" value="TreeGrafter"/>
</dbReference>
<keyword evidence="2" id="KW-1185">Reference proteome</keyword>